<dbReference type="Proteomes" id="UP000295727">
    <property type="component" value="Chromosome 3"/>
</dbReference>
<dbReference type="AlphaFoldDB" id="A0A4P7CXD1"/>
<keyword evidence="3" id="KW-1185">Reference proteome</keyword>
<dbReference type="OrthoDB" id="5573966at2"/>
<feature type="signal peptide" evidence="1">
    <location>
        <begin position="1"/>
        <end position="23"/>
    </location>
</feature>
<evidence type="ECO:0000313" key="3">
    <source>
        <dbReference type="Proteomes" id="UP000295727"/>
    </source>
</evidence>
<dbReference type="KEGG" id="ppai:E1956_26965"/>
<evidence type="ECO:0000313" key="2">
    <source>
        <dbReference type="EMBL" id="QBR00896.1"/>
    </source>
</evidence>
<accession>A0A4P7CXD1</accession>
<name>A0A4P7CXD1_9BURK</name>
<dbReference type="RefSeq" id="WP_134754989.1">
    <property type="nucleotide sequence ID" value="NZ_CP038150.1"/>
</dbReference>
<dbReference type="EMBL" id="CP038150">
    <property type="protein sequence ID" value="QBR00896.1"/>
    <property type="molecule type" value="Genomic_DNA"/>
</dbReference>
<proteinExistence type="predicted"/>
<feature type="chain" id="PRO_5020830869" evidence="1">
    <location>
        <begin position="24"/>
        <end position="176"/>
    </location>
</feature>
<protein>
    <submittedName>
        <fullName evidence="2">Glycine zipper family protein</fullName>
    </submittedName>
</protein>
<sequence>MKLFKHQSTLAAVLALASLAGCAVVPPSAPTVMALPAQGKTIAAFQQDDYACRTYAAQIVNSVASSPAVANSALAAPALGAAGGAAAGALIGAGAGNAGAGAAIGAGAGLLLGSAAGRNQYAGSEAALQRQYDNAYAQCITAKGNTIAVPQVTRAVVVAPAPAVVYAPAQYYYAPY</sequence>
<organism evidence="2 3">
    <name type="scientific">Paraburkholderia pallida</name>
    <dbReference type="NCBI Taxonomy" id="2547399"/>
    <lineage>
        <taxon>Bacteria</taxon>
        <taxon>Pseudomonadati</taxon>
        <taxon>Pseudomonadota</taxon>
        <taxon>Betaproteobacteria</taxon>
        <taxon>Burkholderiales</taxon>
        <taxon>Burkholderiaceae</taxon>
        <taxon>Paraburkholderia</taxon>
    </lineage>
</organism>
<reference evidence="2 3" key="1">
    <citation type="submission" date="2019-03" db="EMBL/GenBank/DDBJ databases">
        <title>Paraburkholderia sp. 7MH5, isolated from subtropical forest soil.</title>
        <authorList>
            <person name="Gao Z.-H."/>
            <person name="Qiu L.-H."/>
        </authorList>
    </citation>
    <scope>NUCLEOTIDE SEQUENCE [LARGE SCALE GENOMIC DNA]</scope>
    <source>
        <strain evidence="2 3">7MH5</strain>
    </source>
</reference>
<evidence type="ECO:0000256" key="1">
    <source>
        <dbReference type="SAM" id="SignalP"/>
    </source>
</evidence>
<gene>
    <name evidence="2" type="ORF">E1956_26965</name>
</gene>
<dbReference type="PROSITE" id="PS51257">
    <property type="entry name" value="PROKAR_LIPOPROTEIN"/>
    <property type="match status" value="1"/>
</dbReference>
<keyword evidence="1" id="KW-0732">Signal</keyword>